<accession>A0A1U6ITD4</accession>
<feature type="transmembrane region" description="Helical" evidence="5">
    <location>
        <begin position="234"/>
        <end position="256"/>
    </location>
</feature>
<organism evidence="7 8">
    <name type="scientific">Novosphingobium mathurense</name>
    <dbReference type="NCBI Taxonomy" id="428990"/>
    <lineage>
        <taxon>Bacteria</taxon>
        <taxon>Pseudomonadati</taxon>
        <taxon>Pseudomonadota</taxon>
        <taxon>Alphaproteobacteria</taxon>
        <taxon>Sphingomonadales</taxon>
        <taxon>Sphingomonadaceae</taxon>
        <taxon>Novosphingobium</taxon>
    </lineage>
</organism>
<keyword evidence="4 5" id="KW-0472">Membrane</keyword>
<feature type="transmembrane region" description="Helical" evidence="5">
    <location>
        <begin position="133"/>
        <end position="156"/>
    </location>
</feature>
<feature type="transmembrane region" description="Helical" evidence="5">
    <location>
        <begin position="286"/>
        <end position="304"/>
    </location>
</feature>
<dbReference type="SMART" id="SM00752">
    <property type="entry name" value="HTTM"/>
    <property type="match status" value="1"/>
</dbReference>
<evidence type="ECO:0000313" key="8">
    <source>
        <dbReference type="Proteomes" id="UP000190989"/>
    </source>
</evidence>
<sequence length="323" mass="36533">MTTLSLTQKWDRYWFPEAPLLDLAILRVIAVGTQLALMVFDSRYGLASLREISELPDSFYRPLPFFRPILAILGGHTFTISEIQTIHIAAIAVGLAALVGLWTRVTLFLFAAGVILVQLWALSHGDIHHPEAAMMIALGVLALSPAGAVLSLDAWLRRSSGRTTFREQVTSSSREAKWPILIVQWLFGLMYLSASYSKLSIGGVDWPNGFTLQYYLAMDGLRWNSLLGVWLSQFHWLCVIGQWAVLIFQSTFFLSLIFPKLKWLYVPIGMAMHIGIYLMLKAPFWQWTALYLVFIPWSAALTYMKWMPERPKAEMGLGEASTR</sequence>
<feature type="domain" description="HTTM-like" evidence="6">
    <location>
        <begin position="15"/>
        <end position="299"/>
    </location>
</feature>
<name>A0A1U6ITD4_9SPHN</name>
<dbReference type="AlphaFoldDB" id="A0A1U6ITD4"/>
<proteinExistence type="predicted"/>
<reference evidence="8" key="1">
    <citation type="submission" date="2017-02" db="EMBL/GenBank/DDBJ databases">
        <authorList>
            <person name="Varghese N."/>
            <person name="Submissions S."/>
        </authorList>
    </citation>
    <scope>NUCLEOTIDE SEQUENCE [LARGE SCALE GENOMIC DNA]</scope>
    <source>
        <strain evidence="8">SM117</strain>
    </source>
</reference>
<feature type="transmembrane region" description="Helical" evidence="5">
    <location>
        <begin position="263"/>
        <end position="280"/>
    </location>
</feature>
<evidence type="ECO:0000256" key="4">
    <source>
        <dbReference type="ARBA" id="ARBA00023136"/>
    </source>
</evidence>
<dbReference type="GO" id="GO:0012505">
    <property type="term" value="C:endomembrane system"/>
    <property type="evidence" value="ECO:0007669"/>
    <property type="project" value="UniProtKB-SubCell"/>
</dbReference>
<dbReference type="PANTHER" id="PTHR39535:SF2">
    <property type="entry name" value="HTTM DOMAIN-CONTAINING PROTEIN"/>
    <property type="match status" value="1"/>
</dbReference>
<evidence type="ECO:0000256" key="2">
    <source>
        <dbReference type="ARBA" id="ARBA00022692"/>
    </source>
</evidence>
<evidence type="ECO:0000256" key="5">
    <source>
        <dbReference type="SAM" id="Phobius"/>
    </source>
</evidence>
<dbReference type="Proteomes" id="UP000190989">
    <property type="component" value="Unassembled WGS sequence"/>
</dbReference>
<dbReference type="RefSeq" id="WP_079731890.1">
    <property type="nucleotide sequence ID" value="NZ_FVZE01000014.1"/>
</dbReference>
<gene>
    <name evidence="7" type="ORF">SAMN06295987_11410</name>
</gene>
<keyword evidence="8" id="KW-1185">Reference proteome</keyword>
<keyword evidence="2 5" id="KW-0812">Transmembrane</keyword>
<comment type="subcellular location">
    <subcellularLocation>
        <location evidence="1">Endomembrane system</location>
        <topology evidence="1">Multi-pass membrane protein</topology>
    </subcellularLocation>
</comment>
<evidence type="ECO:0000313" key="7">
    <source>
        <dbReference type="EMBL" id="SLK11270.1"/>
    </source>
</evidence>
<dbReference type="InterPro" id="IPR052964">
    <property type="entry name" value="Sporulation_signal_mat"/>
</dbReference>
<evidence type="ECO:0000256" key="1">
    <source>
        <dbReference type="ARBA" id="ARBA00004127"/>
    </source>
</evidence>
<dbReference type="STRING" id="428990.SAMN06295987_11410"/>
<dbReference type="InterPro" id="IPR011020">
    <property type="entry name" value="HTTM-like"/>
</dbReference>
<feature type="transmembrane region" description="Helical" evidence="5">
    <location>
        <begin position="88"/>
        <end position="121"/>
    </location>
</feature>
<dbReference type="PANTHER" id="PTHR39535">
    <property type="entry name" value="SPORULATION-DELAYING PROTEIN SDPB"/>
    <property type="match status" value="1"/>
</dbReference>
<keyword evidence="3 5" id="KW-1133">Transmembrane helix</keyword>
<dbReference type="EMBL" id="FVZE01000014">
    <property type="protein sequence ID" value="SLK11270.1"/>
    <property type="molecule type" value="Genomic_DNA"/>
</dbReference>
<protein>
    <recommendedName>
        <fullName evidence="6">HTTM-like domain-containing protein</fullName>
    </recommendedName>
</protein>
<evidence type="ECO:0000259" key="6">
    <source>
        <dbReference type="SMART" id="SM00752"/>
    </source>
</evidence>
<feature type="transmembrane region" description="Helical" evidence="5">
    <location>
        <begin position="20"/>
        <end position="40"/>
    </location>
</feature>
<evidence type="ECO:0000256" key="3">
    <source>
        <dbReference type="ARBA" id="ARBA00022989"/>
    </source>
</evidence>